<organism evidence="2">
    <name type="scientific">hydrocarbon metagenome</name>
    <dbReference type="NCBI Taxonomy" id="938273"/>
    <lineage>
        <taxon>unclassified sequences</taxon>
        <taxon>metagenomes</taxon>
        <taxon>ecological metagenomes</taxon>
    </lineage>
</organism>
<proteinExistence type="predicted"/>
<dbReference type="CDD" id="cd09083">
    <property type="entry name" value="EEP-1"/>
    <property type="match status" value="1"/>
</dbReference>
<keyword evidence="2" id="KW-0269">Exonuclease</keyword>
<dbReference type="InterPro" id="IPR005135">
    <property type="entry name" value="Endo/exonuclease/phosphatase"/>
</dbReference>
<dbReference type="InterPro" id="IPR050410">
    <property type="entry name" value="CCR4/nocturin_mRNA_transcr"/>
</dbReference>
<dbReference type="Gene3D" id="3.60.10.10">
    <property type="entry name" value="Endonuclease/exonuclease/phosphatase"/>
    <property type="match status" value="1"/>
</dbReference>
<dbReference type="PANTHER" id="PTHR12121">
    <property type="entry name" value="CARBON CATABOLITE REPRESSOR PROTEIN 4"/>
    <property type="match status" value="1"/>
</dbReference>
<dbReference type="EMBL" id="LNQE01000794">
    <property type="protein sequence ID" value="KUG24947.1"/>
    <property type="molecule type" value="Genomic_DNA"/>
</dbReference>
<dbReference type="GO" id="GO:0000175">
    <property type="term" value="F:3'-5'-RNA exonuclease activity"/>
    <property type="evidence" value="ECO:0007669"/>
    <property type="project" value="TreeGrafter"/>
</dbReference>
<evidence type="ECO:0000313" key="2">
    <source>
        <dbReference type="EMBL" id="KUG24947.1"/>
    </source>
</evidence>
<reference evidence="2" key="1">
    <citation type="journal article" date="2015" name="Proc. Natl. Acad. Sci. U.S.A.">
        <title>Networks of energetic and metabolic interactions define dynamics in microbial communities.</title>
        <authorList>
            <person name="Embree M."/>
            <person name="Liu J.K."/>
            <person name="Al-Bassam M.M."/>
            <person name="Zengler K."/>
        </authorList>
    </citation>
    <scope>NUCLEOTIDE SEQUENCE</scope>
</reference>
<dbReference type="PANTHER" id="PTHR12121:SF36">
    <property type="entry name" value="ENDONUCLEASE_EXONUCLEASE_PHOSPHATASE DOMAIN-CONTAINING PROTEIN"/>
    <property type="match status" value="1"/>
</dbReference>
<feature type="domain" description="Endonuclease/exonuclease/phosphatase" evidence="1">
    <location>
        <begin position="13"/>
        <end position="257"/>
    </location>
</feature>
<keyword evidence="2" id="KW-0378">Hydrolase</keyword>
<gene>
    <name evidence="2" type="ORF">ASZ90_005243</name>
</gene>
<dbReference type="InterPro" id="IPR036691">
    <property type="entry name" value="Endo/exonu/phosph_ase_sf"/>
</dbReference>
<dbReference type="AlphaFoldDB" id="A0A0W8FXF3"/>
<comment type="caution">
    <text evidence="2">The sequence shown here is derived from an EMBL/GenBank/DDBJ whole genome shotgun (WGS) entry which is preliminary data.</text>
</comment>
<dbReference type="GO" id="GO:0004519">
    <property type="term" value="F:endonuclease activity"/>
    <property type="evidence" value="ECO:0007669"/>
    <property type="project" value="UniProtKB-KW"/>
</dbReference>
<dbReference type="Pfam" id="PF03372">
    <property type="entry name" value="Exo_endo_phos"/>
    <property type="match status" value="1"/>
</dbReference>
<keyword evidence="2" id="KW-0255">Endonuclease</keyword>
<protein>
    <submittedName>
        <fullName evidence="2">Endonuclease/exonuclease/phosphatase family protein</fullName>
    </submittedName>
</protein>
<accession>A0A0W8FXF3</accession>
<evidence type="ECO:0000259" key="1">
    <source>
        <dbReference type="Pfam" id="PF03372"/>
    </source>
</evidence>
<sequence length="270" mass="31138">MATLFEVILIVVMSFNIRYDNPGDGINQWDNRKEIAVSLIREVSPDFLGLQEVRASQLKYLDEQLVEYNYFGKSRSEDSMDEHSPIFFKKNKFELLLSNTFWLSETPDKPSKGWDAALNRIVTWGKLKHKVTGKIFFHFNTHFDHIGEQARLESAKLLKKKIREIAGDNEFIVTGDFNFNPSSNYYQIITEDDTAEVRLVDASLVSDETERKGTFTGFDLSKPAEGPIDYIFVKPTLTVKNYEVIDTTYNGRLPSDHFPVKAVIYLRTEK</sequence>
<name>A0A0W8FXF3_9ZZZZ</name>
<dbReference type="SUPFAM" id="SSF56219">
    <property type="entry name" value="DNase I-like"/>
    <property type="match status" value="1"/>
</dbReference>
<keyword evidence="2" id="KW-0540">Nuclease</keyword>